<dbReference type="SUPFAM" id="SSF52058">
    <property type="entry name" value="L domain-like"/>
    <property type="match status" value="1"/>
</dbReference>
<accession>A0A284QWS6</accession>
<evidence type="ECO:0008006" key="3">
    <source>
        <dbReference type="Google" id="ProtNLM"/>
    </source>
</evidence>
<evidence type="ECO:0000313" key="1">
    <source>
        <dbReference type="EMBL" id="SJL00906.1"/>
    </source>
</evidence>
<dbReference type="Proteomes" id="UP000219338">
    <property type="component" value="Unassembled WGS sequence"/>
</dbReference>
<dbReference type="EMBL" id="FUEG01000002">
    <property type="protein sequence ID" value="SJL00906.1"/>
    <property type="molecule type" value="Genomic_DNA"/>
</dbReference>
<name>A0A284QWS6_ARMOS</name>
<proteinExistence type="predicted"/>
<keyword evidence="2" id="KW-1185">Reference proteome</keyword>
<reference evidence="2" key="1">
    <citation type="journal article" date="2017" name="Nat. Ecol. Evol.">
        <title>Genome expansion and lineage-specific genetic innovations in the forest pathogenic fungi Armillaria.</title>
        <authorList>
            <person name="Sipos G."/>
            <person name="Prasanna A.N."/>
            <person name="Walter M.C."/>
            <person name="O'Connor E."/>
            <person name="Balint B."/>
            <person name="Krizsan K."/>
            <person name="Kiss B."/>
            <person name="Hess J."/>
            <person name="Varga T."/>
            <person name="Slot J."/>
            <person name="Riley R."/>
            <person name="Boka B."/>
            <person name="Rigling D."/>
            <person name="Barry K."/>
            <person name="Lee J."/>
            <person name="Mihaltcheva S."/>
            <person name="LaButti K."/>
            <person name="Lipzen A."/>
            <person name="Waldron R."/>
            <person name="Moloney N.M."/>
            <person name="Sperisen C."/>
            <person name="Kredics L."/>
            <person name="Vagvoelgyi C."/>
            <person name="Patrignani A."/>
            <person name="Fitzpatrick D."/>
            <person name="Nagy I."/>
            <person name="Doyle S."/>
            <person name="Anderson J.B."/>
            <person name="Grigoriev I.V."/>
            <person name="Gueldener U."/>
            <person name="Muensterkoetter M."/>
            <person name="Nagy L.G."/>
        </authorList>
    </citation>
    <scope>NUCLEOTIDE SEQUENCE [LARGE SCALE GENOMIC DNA]</scope>
    <source>
        <strain evidence="2">C18/9</strain>
    </source>
</reference>
<protein>
    <recommendedName>
        <fullName evidence="3">F-box domain-containing protein</fullName>
    </recommendedName>
</protein>
<dbReference type="OrthoDB" id="2835991at2759"/>
<dbReference type="Gene3D" id="3.80.10.10">
    <property type="entry name" value="Ribonuclease Inhibitor"/>
    <property type="match status" value="1"/>
</dbReference>
<dbReference type="AlphaFoldDB" id="A0A284QWS6"/>
<dbReference type="OMA" id="LESPNWC"/>
<dbReference type="InterPro" id="IPR032675">
    <property type="entry name" value="LRR_dom_sf"/>
</dbReference>
<evidence type="ECO:0000313" key="2">
    <source>
        <dbReference type="Proteomes" id="UP000219338"/>
    </source>
</evidence>
<organism evidence="1 2">
    <name type="scientific">Armillaria ostoyae</name>
    <name type="common">Armillaria root rot fungus</name>
    <dbReference type="NCBI Taxonomy" id="47428"/>
    <lineage>
        <taxon>Eukaryota</taxon>
        <taxon>Fungi</taxon>
        <taxon>Dikarya</taxon>
        <taxon>Basidiomycota</taxon>
        <taxon>Agaricomycotina</taxon>
        <taxon>Agaricomycetes</taxon>
        <taxon>Agaricomycetidae</taxon>
        <taxon>Agaricales</taxon>
        <taxon>Marasmiineae</taxon>
        <taxon>Physalacriaceae</taxon>
        <taxon>Armillaria</taxon>
    </lineage>
</organism>
<sequence length="398" mass="45385">MVLPPELFDAVVDELESDRNTLKTCSLVSRVLRPRAQAHLFREISLESPNWCKRFHHIASTSPSLPFVVRSLRLVTFPRQWVSEEPTLPLVLKRMVNLRHLQMFFVEWQSLPSLESALRSLRNLTALTLSNVFFENCLAFFAMLGLIPSMRQLTLRGVFFKGLPLPHDTLSSGTQRVYLHTLRIVSTQYSEDASRNILISFLHPSSPISLTELKDFQITPFLTSDIETVRAVLSASVDSLTHLSLDAFVQSHVVDEFTAICEPLHVHHIPSISLEFCDKVSIQKQLKWWSEGFNMRAEVYSLRVISITIRLDEISSIESPAFTDVTIWEALDAALTRREMALLQGVEIIFDIGPASNRKALARDLDKFFPTACKSLHSKNLLRFRIRDIFQRLIAKGS</sequence>
<gene>
    <name evidence="1" type="ORF">ARMOST_04220</name>
</gene>